<dbReference type="RefSeq" id="WP_039249317.1">
    <property type="nucleotide sequence ID" value="NZ_JDRX01000006.1"/>
</dbReference>
<dbReference type="EMBL" id="JDRX01000006">
    <property type="protein sequence ID" value="KGN02731.1"/>
    <property type="molecule type" value="Genomic_DNA"/>
</dbReference>
<feature type="transmembrane region" description="Helical" evidence="1">
    <location>
        <begin position="130"/>
        <end position="153"/>
    </location>
</feature>
<feature type="transmembrane region" description="Helical" evidence="1">
    <location>
        <begin position="21"/>
        <end position="39"/>
    </location>
</feature>
<evidence type="ECO:0000313" key="2">
    <source>
        <dbReference type="EMBL" id="KGN02731.1"/>
    </source>
</evidence>
<keyword evidence="1" id="KW-1133">Transmembrane helix</keyword>
<dbReference type="Gene3D" id="1.10.1760.20">
    <property type="match status" value="1"/>
</dbReference>
<keyword evidence="1" id="KW-0812">Transmembrane</keyword>
<feature type="transmembrane region" description="Helical" evidence="1">
    <location>
        <begin position="72"/>
        <end position="89"/>
    </location>
</feature>
<feature type="transmembrane region" description="Helical" evidence="1">
    <location>
        <begin position="173"/>
        <end position="197"/>
    </location>
</feature>
<comment type="caution">
    <text evidence="2">The sequence shown here is derived from an EMBL/GenBank/DDBJ whole genome shotgun (WGS) entry which is preliminary data.</text>
</comment>
<proteinExistence type="predicted"/>
<accession>A0AA89CUA4</accession>
<evidence type="ECO:0000256" key="1">
    <source>
        <dbReference type="SAM" id="Phobius"/>
    </source>
</evidence>
<organism evidence="2 3">
    <name type="scientific">Clostridium novyi A str. 4570</name>
    <dbReference type="NCBI Taxonomy" id="1444290"/>
    <lineage>
        <taxon>Bacteria</taxon>
        <taxon>Bacillati</taxon>
        <taxon>Bacillota</taxon>
        <taxon>Clostridia</taxon>
        <taxon>Eubacteriales</taxon>
        <taxon>Clostridiaceae</taxon>
        <taxon>Clostridium</taxon>
    </lineage>
</organism>
<gene>
    <name evidence="2" type="ORF">Z969_04365</name>
</gene>
<dbReference type="Proteomes" id="UP000030016">
    <property type="component" value="Unassembled WGS sequence"/>
</dbReference>
<evidence type="ECO:0000313" key="3">
    <source>
        <dbReference type="Proteomes" id="UP000030016"/>
    </source>
</evidence>
<name>A0AA89CUA4_CLONO</name>
<dbReference type="AlphaFoldDB" id="A0AA89CUA4"/>
<dbReference type="InterPro" id="IPR024529">
    <property type="entry name" value="ECF_trnsprt_substrate-spec"/>
</dbReference>
<dbReference type="GO" id="GO:0022857">
    <property type="term" value="F:transmembrane transporter activity"/>
    <property type="evidence" value="ECO:0007669"/>
    <property type="project" value="InterPro"/>
</dbReference>
<reference evidence="2 3" key="1">
    <citation type="submission" date="2014-01" db="EMBL/GenBank/DDBJ databases">
        <title>Plasmidome dynamics in the species complex Clostridium novyi sensu lato converts strains of independent lineages into distinctly different pathogens.</title>
        <authorList>
            <person name="Skarin H."/>
            <person name="Segerman B."/>
        </authorList>
    </citation>
    <scope>NUCLEOTIDE SEQUENCE [LARGE SCALE GENOMIC DNA]</scope>
    <source>
        <strain evidence="2 3">4570</strain>
    </source>
</reference>
<dbReference type="Pfam" id="PF12822">
    <property type="entry name" value="ECF_trnsprt"/>
    <property type="match status" value="1"/>
</dbReference>
<feature type="transmembrane region" description="Helical" evidence="1">
    <location>
        <begin position="95"/>
        <end position="118"/>
    </location>
</feature>
<protein>
    <submittedName>
        <fullName evidence="2">Membrane protein</fullName>
    </submittedName>
</protein>
<keyword evidence="1" id="KW-0472">Membrane</keyword>
<sequence length="203" mass="21879">MERNISTDNNRKTVKTTKEKTRKITVFAMFSAISIILGFTPLGIIPIPPVSATIIHVPVIIVAILEGPLMGALMGLVFGIISFATAIMRPTVISFIAYNPLVSIAPRILIGLVAYYVYKIFPGKKESVKVGASAAFGTLMNTVGFLGMGYIIYGNKIAEALGRDPSTIGKWVLGIGVSHCWLEMLVAIVITIPIVFAGKKIRK</sequence>